<reference evidence="2 3" key="1">
    <citation type="submission" date="2019-05" db="EMBL/GenBank/DDBJ databases">
        <title>Emergence of the Ug99 lineage of the wheat stem rust pathogen through somatic hybridization.</title>
        <authorList>
            <person name="Li F."/>
            <person name="Upadhyaya N.M."/>
            <person name="Sperschneider J."/>
            <person name="Matny O."/>
            <person name="Nguyen-Phuc H."/>
            <person name="Mago R."/>
            <person name="Raley C."/>
            <person name="Miller M.E."/>
            <person name="Silverstein K.A.T."/>
            <person name="Henningsen E."/>
            <person name="Hirsch C.D."/>
            <person name="Visser B."/>
            <person name="Pretorius Z.A."/>
            <person name="Steffenson B.J."/>
            <person name="Schwessinger B."/>
            <person name="Dodds P.N."/>
            <person name="Figueroa M."/>
        </authorList>
    </citation>
    <scope>NUCLEOTIDE SEQUENCE [LARGE SCALE GENOMIC DNA]</scope>
    <source>
        <strain evidence="2 3">Ug99</strain>
    </source>
</reference>
<sequence>MTTARPTTAEHGPYGEADPDRPHPPKGVADWGCEEFKKKLSGPVSLQRPGRPTNISDPRDIAGGTRMTTSRSSDKPCTPMKLMMPSSRDRLICRLKPTDRVHPIATAHWHRLNASVRVAEARRHAPTSEPGHSGLERTWSGKAGHTTSSAARSWCVPSLHSSTPLPGASLLSILIP</sequence>
<evidence type="ECO:0000313" key="2">
    <source>
        <dbReference type="EMBL" id="KAA1137655.1"/>
    </source>
</evidence>
<name>A0A5B0SJ94_PUCGR</name>
<dbReference type="AlphaFoldDB" id="A0A5B0SJ94"/>
<feature type="region of interest" description="Disordered" evidence="1">
    <location>
        <begin position="122"/>
        <end position="144"/>
    </location>
</feature>
<evidence type="ECO:0000256" key="1">
    <source>
        <dbReference type="SAM" id="MobiDB-lite"/>
    </source>
</evidence>
<evidence type="ECO:0000313" key="3">
    <source>
        <dbReference type="Proteomes" id="UP000325313"/>
    </source>
</evidence>
<accession>A0A5B0SJ94</accession>
<comment type="caution">
    <text evidence="2">The sequence shown here is derived from an EMBL/GenBank/DDBJ whole genome shotgun (WGS) entry which is preliminary data.</text>
</comment>
<dbReference type="EMBL" id="VDEP01000006">
    <property type="protein sequence ID" value="KAA1137655.1"/>
    <property type="molecule type" value="Genomic_DNA"/>
</dbReference>
<organism evidence="2 3">
    <name type="scientific">Puccinia graminis f. sp. tritici</name>
    <dbReference type="NCBI Taxonomy" id="56615"/>
    <lineage>
        <taxon>Eukaryota</taxon>
        <taxon>Fungi</taxon>
        <taxon>Dikarya</taxon>
        <taxon>Basidiomycota</taxon>
        <taxon>Pucciniomycotina</taxon>
        <taxon>Pucciniomycetes</taxon>
        <taxon>Pucciniales</taxon>
        <taxon>Pucciniaceae</taxon>
        <taxon>Puccinia</taxon>
    </lineage>
</organism>
<gene>
    <name evidence="2" type="ORF">PGTUg99_020112</name>
</gene>
<protein>
    <submittedName>
        <fullName evidence="2">Uncharacterized protein</fullName>
    </submittedName>
</protein>
<dbReference type="Proteomes" id="UP000325313">
    <property type="component" value="Unassembled WGS sequence"/>
</dbReference>
<feature type="region of interest" description="Disordered" evidence="1">
    <location>
        <begin position="1"/>
        <end position="82"/>
    </location>
</feature>
<proteinExistence type="predicted"/>